<accession>A0A7W8HCM5</accession>
<evidence type="ECO:0000313" key="3">
    <source>
        <dbReference type="Proteomes" id="UP000543642"/>
    </source>
</evidence>
<dbReference type="Pfam" id="PF04977">
    <property type="entry name" value="DivIC"/>
    <property type="match status" value="1"/>
</dbReference>
<reference evidence="2 3" key="1">
    <citation type="submission" date="2020-08" db="EMBL/GenBank/DDBJ databases">
        <title>Genomic Encyclopedia of Type Strains, Phase IV (KMG-IV): sequencing the most valuable type-strain genomes for metagenomic binning, comparative biology and taxonomic classification.</title>
        <authorList>
            <person name="Goeker M."/>
        </authorList>
    </citation>
    <scope>NUCLEOTIDE SEQUENCE [LARGE SCALE GENOMIC DNA]</scope>
    <source>
        <strain evidence="2 3">DSM 106146</strain>
    </source>
</reference>
<comment type="caution">
    <text evidence="2">The sequence shown here is derived from an EMBL/GenBank/DDBJ whole genome shotgun (WGS) entry which is preliminary data.</text>
</comment>
<proteinExistence type="predicted"/>
<sequence>MAKTSNHKKIEKKAPRRKARGGMIMITGVVLVLCFIITYSSFGLRSQLRENAAVEADLEAQISEQEEVSQDLERESEYIRSDDYIEELARERLGLVHDNEIVFQKQDETSAQ</sequence>
<keyword evidence="1" id="KW-0472">Membrane</keyword>
<evidence type="ECO:0000313" key="2">
    <source>
        <dbReference type="EMBL" id="MBB5265994.1"/>
    </source>
</evidence>
<gene>
    <name evidence="2" type="ORF">HNP82_003146</name>
</gene>
<keyword evidence="3" id="KW-1185">Reference proteome</keyword>
<keyword evidence="1" id="KW-0812">Transmembrane</keyword>
<keyword evidence="1" id="KW-1133">Transmembrane helix</keyword>
<dbReference type="AlphaFoldDB" id="A0A7W8HCM5"/>
<dbReference type="GO" id="GO:0051301">
    <property type="term" value="P:cell division"/>
    <property type="evidence" value="ECO:0007669"/>
    <property type="project" value="UniProtKB-KW"/>
</dbReference>
<evidence type="ECO:0000256" key="1">
    <source>
        <dbReference type="SAM" id="Phobius"/>
    </source>
</evidence>
<dbReference type="Proteomes" id="UP000543642">
    <property type="component" value="Unassembled WGS sequence"/>
</dbReference>
<name>A0A7W8HCM5_9FIRM</name>
<keyword evidence="2" id="KW-0131">Cell cycle</keyword>
<organism evidence="2 3">
    <name type="scientific">Catenibacillus scindens</name>
    <dbReference type="NCBI Taxonomy" id="673271"/>
    <lineage>
        <taxon>Bacteria</taxon>
        <taxon>Bacillati</taxon>
        <taxon>Bacillota</taxon>
        <taxon>Clostridia</taxon>
        <taxon>Lachnospirales</taxon>
        <taxon>Lachnospiraceae</taxon>
        <taxon>Catenibacillus</taxon>
    </lineage>
</organism>
<dbReference type="RefSeq" id="WP_183776215.1">
    <property type="nucleotide sequence ID" value="NZ_JACHFW010000017.1"/>
</dbReference>
<feature type="transmembrane region" description="Helical" evidence="1">
    <location>
        <begin position="21"/>
        <end position="42"/>
    </location>
</feature>
<keyword evidence="2" id="KW-0132">Cell division</keyword>
<protein>
    <submittedName>
        <fullName evidence="2">Cell division protein DivIC</fullName>
    </submittedName>
</protein>
<dbReference type="EMBL" id="JACHFW010000017">
    <property type="protein sequence ID" value="MBB5265994.1"/>
    <property type="molecule type" value="Genomic_DNA"/>
</dbReference>
<dbReference type="InterPro" id="IPR007060">
    <property type="entry name" value="FtsL/DivIC"/>
</dbReference>